<keyword evidence="3" id="KW-0804">Transcription</keyword>
<evidence type="ECO:0000313" key="6">
    <source>
        <dbReference type="EMBL" id="RXH81896.1"/>
    </source>
</evidence>
<keyword evidence="4" id="KW-0539">Nucleus</keyword>
<dbReference type="PROSITE" id="PS50985">
    <property type="entry name" value="GRAS"/>
    <property type="match status" value="2"/>
</dbReference>
<dbReference type="Pfam" id="PF03514">
    <property type="entry name" value="GRAS"/>
    <property type="match status" value="2"/>
</dbReference>
<feature type="region of interest" description="SAW" evidence="5">
    <location>
        <begin position="982"/>
        <end position="1053"/>
    </location>
</feature>
<reference evidence="6 7" key="1">
    <citation type="submission" date="2018-10" db="EMBL/GenBank/DDBJ databases">
        <title>A high-quality apple genome assembly.</title>
        <authorList>
            <person name="Hu J."/>
        </authorList>
    </citation>
    <scope>NUCLEOTIDE SEQUENCE [LARGE SCALE GENOMIC DNA]</scope>
    <source>
        <strain evidence="7">cv. HFTH1</strain>
        <tissue evidence="6">Young leaf</tissue>
    </source>
</reference>
<dbReference type="AlphaFoldDB" id="A0A498IEP8"/>
<comment type="caution">
    <text evidence="5">Lacks conserved residue(s) required for the propagation of feature annotation.</text>
</comment>
<comment type="similarity">
    <text evidence="5">Belongs to the GRAS family.</text>
</comment>
<evidence type="ECO:0000256" key="3">
    <source>
        <dbReference type="ARBA" id="ARBA00023163"/>
    </source>
</evidence>
<evidence type="ECO:0000256" key="1">
    <source>
        <dbReference type="ARBA" id="ARBA00004123"/>
    </source>
</evidence>
<dbReference type="Proteomes" id="UP000290289">
    <property type="component" value="Chromosome 12"/>
</dbReference>
<comment type="caution">
    <text evidence="6">The sequence shown here is derived from an EMBL/GenBank/DDBJ whole genome shotgun (WGS) entry which is preliminary data.</text>
</comment>
<feature type="region of interest" description="SAW" evidence="5">
    <location>
        <begin position="453"/>
        <end position="533"/>
    </location>
</feature>
<accession>A0A498IEP8</accession>
<dbReference type="InterPro" id="IPR005202">
    <property type="entry name" value="TF_GRAS"/>
</dbReference>
<dbReference type="GO" id="GO:0005634">
    <property type="term" value="C:nucleus"/>
    <property type="evidence" value="ECO:0007669"/>
    <property type="project" value="UniProtKB-SubCell"/>
</dbReference>
<protein>
    <submittedName>
        <fullName evidence="6">Uncharacterized protein</fullName>
    </submittedName>
</protein>
<evidence type="ECO:0000256" key="4">
    <source>
        <dbReference type="ARBA" id="ARBA00023242"/>
    </source>
</evidence>
<dbReference type="EMBL" id="RDQH01000338">
    <property type="protein sequence ID" value="RXH81896.1"/>
    <property type="molecule type" value="Genomic_DNA"/>
</dbReference>
<name>A0A498IEP8_MALDO</name>
<evidence type="ECO:0000256" key="2">
    <source>
        <dbReference type="ARBA" id="ARBA00023015"/>
    </source>
</evidence>
<gene>
    <name evidence="6" type="ORF">DVH24_036237</name>
</gene>
<organism evidence="6 7">
    <name type="scientific">Malus domestica</name>
    <name type="common">Apple</name>
    <name type="synonym">Pyrus malus</name>
    <dbReference type="NCBI Taxonomy" id="3750"/>
    <lineage>
        <taxon>Eukaryota</taxon>
        <taxon>Viridiplantae</taxon>
        <taxon>Streptophyta</taxon>
        <taxon>Embryophyta</taxon>
        <taxon>Tracheophyta</taxon>
        <taxon>Spermatophyta</taxon>
        <taxon>Magnoliopsida</taxon>
        <taxon>eudicotyledons</taxon>
        <taxon>Gunneridae</taxon>
        <taxon>Pentapetalae</taxon>
        <taxon>rosids</taxon>
        <taxon>fabids</taxon>
        <taxon>Rosales</taxon>
        <taxon>Rosaceae</taxon>
        <taxon>Amygdaloideae</taxon>
        <taxon>Maleae</taxon>
        <taxon>Malus</taxon>
    </lineage>
</organism>
<proteinExistence type="inferred from homology"/>
<dbReference type="PANTHER" id="PTHR31636">
    <property type="entry name" value="OSJNBA0084A10.13 PROTEIN-RELATED"/>
    <property type="match status" value="1"/>
</dbReference>
<keyword evidence="2" id="KW-0805">Transcription regulation</keyword>
<keyword evidence="7" id="KW-1185">Reference proteome</keyword>
<comment type="subcellular location">
    <subcellularLocation>
        <location evidence="1">Nucleus</location>
    </subcellularLocation>
</comment>
<evidence type="ECO:0000256" key="5">
    <source>
        <dbReference type="PROSITE-ProRule" id="PRU01191"/>
    </source>
</evidence>
<sequence>MMQSEMNFQTLWPYLNVTNSPLDTNEYTEQMGSFEFSSIFMASDKFSETTSFPFSTMFSGEFEQLADCDNLLHVTSMAEEEFPMELGGFETNYLIREIENMYASCLEGSEGSNTLPSQQFSVEGNDVWSPNSFVTSEASSMDGTSIQQSLILPRDEMEIDNEVSILHLVKAFGEAMEMGQRELEVVILRCLVEKVNPLGQSLERLAFNLCQEVVDHQQGDHLKQECSKNFEVAFNLFYQIFPFGRFAHYAANTAILEAVPEDVEMVHVVEFDMGEGVQLSQLIEALAKRNKALRVTAIKWDVEESDEVAPPQWRFEETKRQLQHHARSFGLNLKVEEIPIEDLVSKIKKVNKRGGMREFLAFNSMVGLPHMRRRRSRGLLMEFLRLAKDLLANSARGIITFGDGDACAKRENDSSFSSLFDSNVVHYKALLESLESSFPIHLGEARMVMELMFVAPYVSSQAWFEKWNESREGGNLQPWFGLEGRRVSREMLMEAKEIVGADSSYGVRVGGEDGNEMALEWNSIPLIRTFWPCLNETNSTLDTNEYTEQMGSSEFSSIFMPSDEFSETSNSFPFSTMFSGESEQLADCDHLLQATWMAEEEFTIELGGFETNYLMGEIENMYASCVEGSEGSNTLPSPQFSVEGNGVWSPNSFVTSEASSMDVTSVQQSITLARDEMEINSEVRIRHMLKAFNEAMEMGQRKLEEVIMRFLAEKVNPLGQSLERLAFYLCLGFVDNQQGDYLKQESFKNFEDAFNMFYQIFPFGRFAHYAANTAILEAVPEDVETVHVVEFDIGEGVQLPQLIEAVAKRNKTLKVTAIKWDVEESDEVAPPQWRFEETKRQLQHHAKSFGLNLKVEEIAIEDLVSLIKKANKRGGRREFLAFNSMVGLPHMRRRRSRGLLMEFLRLAKDLLTNSARGIITFGDGDAYARRGNDSSFISFFDANVVHYEALLGSLESSFPSHLGEARMVMELMFVAPYVSSQAWFEKWNEAREAGNLHPWFGLEGRRVSREMLMEAKEIVGADSSYGVRVGGENGNEMTLEWNSIPLIRVETWTNRS</sequence>
<evidence type="ECO:0000313" key="7">
    <source>
        <dbReference type="Proteomes" id="UP000290289"/>
    </source>
</evidence>